<feature type="region of interest" description="Disordered" evidence="2">
    <location>
        <begin position="67"/>
        <end position="103"/>
    </location>
</feature>
<dbReference type="InterPro" id="IPR036116">
    <property type="entry name" value="FN3_sf"/>
</dbReference>
<evidence type="ECO:0000259" key="4">
    <source>
        <dbReference type="PROSITE" id="PS50853"/>
    </source>
</evidence>
<reference evidence="5" key="1">
    <citation type="submission" date="2023-11" db="EMBL/GenBank/DDBJ databases">
        <title>Genome assemblies of two species of porcelain crab, Petrolisthes cinctipes and Petrolisthes manimaculis (Anomura: Porcellanidae).</title>
        <authorList>
            <person name="Angst P."/>
        </authorList>
    </citation>
    <scope>NUCLEOTIDE SEQUENCE</scope>
    <source>
        <strain evidence="5">PB745_02</strain>
        <tissue evidence="5">Gill</tissue>
    </source>
</reference>
<feature type="compositionally biased region" description="Polar residues" evidence="2">
    <location>
        <begin position="90"/>
        <end position="103"/>
    </location>
</feature>
<evidence type="ECO:0000256" key="3">
    <source>
        <dbReference type="SAM" id="Phobius"/>
    </source>
</evidence>
<dbReference type="PANTHER" id="PTHR46708:SF2">
    <property type="entry name" value="FIBRONECTIN TYPE-III DOMAIN-CONTAINING PROTEIN"/>
    <property type="match status" value="1"/>
</dbReference>
<dbReference type="SMART" id="SM00060">
    <property type="entry name" value="FN3"/>
    <property type="match status" value="2"/>
</dbReference>
<keyword evidence="6" id="KW-1185">Reference proteome</keyword>
<keyword evidence="3" id="KW-1133">Transmembrane helix</keyword>
<keyword evidence="1" id="KW-0677">Repeat</keyword>
<dbReference type="SUPFAM" id="SSF49265">
    <property type="entry name" value="Fibronectin type III"/>
    <property type="match status" value="1"/>
</dbReference>
<dbReference type="InterPro" id="IPR003961">
    <property type="entry name" value="FN3_dom"/>
</dbReference>
<accession>A0AAE1PVY4</accession>
<dbReference type="PANTHER" id="PTHR46708">
    <property type="entry name" value="TENASCIN"/>
    <property type="match status" value="1"/>
</dbReference>
<comment type="caution">
    <text evidence="5">The sequence shown here is derived from an EMBL/GenBank/DDBJ whole genome shotgun (WGS) entry which is preliminary data.</text>
</comment>
<evidence type="ECO:0000313" key="6">
    <source>
        <dbReference type="Proteomes" id="UP001292094"/>
    </source>
</evidence>
<dbReference type="Gene3D" id="2.60.40.10">
    <property type="entry name" value="Immunoglobulins"/>
    <property type="match status" value="2"/>
</dbReference>
<dbReference type="Proteomes" id="UP001292094">
    <property type="component" value="Unassembled WGS sequence"/>
</dbReference>
<feature type="domain" description="Fibronectin type-III" evidence="4">
    <location>
        <begin position="88"/>
        <end position="177"/>
    </location>
</feature>
<keyword evidence="3" id="KW-0472">Membrane</keyword>
<feature type="transmembrane region" description="Helical" evidence="3">
    <location>
        <begin position="180"/>
        <end position="202"/>
    </location>
</feature>
<name>A0AAE1PVY4_9EUCA</name>
<dbReference type="PRINTS" id="PR00014">
    <property type="entry name" value="FNTYPEIII"/>
</dbReference>
<dbReference type="Pfam" id="PF00041">
    <property type="entry name" value="fn3"/>
    <property type="match status" value="2"/>
</dbReference>
<protein>
    <recommendedName>
        <fullName evidence="4">Fibronectin type-III domain-containing protein</fullName>
    </recommendedName>
</protein>
<evidence type="ECO:0000256" key="2">
    <source>
        <dbReference type="SAM" id="MobiDB-lite"/>
    </source>
</evidence>
<evidence type="ECO:0000256" key="1">
    <source>
        <dbReference type="ARBA" id="ARBA00022737"/>
    </source>
</evidence>
<dbReference type="InterPro" id="IPR013783">
    <property type="entry name" value="Ig-like_fold"/>
</dbReference>
<dbReference type="InterPro" id="IPR050991">
    <property type="entry name" value="ECM_Regulatory_Proteins"/>
</dbReference>
<dbReference type="PROSITE" id="PS50853">
    <property type="entry name" value="FN3"/>
    <property type="match status" value="2"/>
</dbReference>
<gene>
    <name evidence="5" type="ORF">Pmani_013378</name>
</gene>
<proteinExistence type="predicted"/>
<feature type="domain" description="Fibronectin type-III" evidence="4">
    <location>
        <begin position="1"/>
        <end position="85"/>
    </location>
</feature>
<dbReference type="CDD" id="cd00063">
    <property type="entry name" value="FN3"/>
    <property type="match status" value="2"/>
</dbReference>
<sequence length="231" mass="25198">MVKNYTTSDSISVEWDPPASPNGVITHYLISWSPHDPTESITTNETTYTLMGLLPCTTYTVTISAFTSKGSGPPSDTSDTTQPDGHAAPTNLQKTSNTETKISVSWEPPNISSNCQIVSYSLWWENIKSHVTLSPNVTQYTITDLSPDTLYQISVAANYGSSTGDAITLEAKTTKDGSNVGAIVGGVIGGLVLVAILCVAVLKRNKLKKMMRRDKNIRMDKDEQPREAYRY</sequence>
<feature type="compositionally biased region" description="Polar residues" evidence="2">
    <location>
        <begin position="67"/>
        <end position="83"/>
    </location>
</feature>
<organism evidence="5 6">
    <name type="scientific">Petrolisthes manimaculis</name>
    <dbReference type="NCBI Taxonomy" id="1843537"/>
    <lineage>
        <taxon>Eukaryota</taxon>
        <taxon>Metazoa</taxon>
        <taxon>Ecdysozoa</taxon>
        <taxon>Arthropoda</taxon>
        <taxon>Crustacea</taxon>
        <taxon>Multicrustacea</taxon>
        <taxon>Malacostraca</taxon>
        <taxon>Eumalacostraca</taxon>
        <taxon>Eucarida</taxon>
        <taxon>Decapoda</taxon>
        <taxon>Pleocyemata</taxon>
        <taxon>Anomura</taxon>
        <taxon>Galatheoidea</taxon>
        <taxon>Porcellanidae</taxon>
        <taxon>Petrolisthes</taxon>
    </lineage>
</organism>
<dbReference type="EMBL" id="JAWZYT010001114">
    <property type="protein sequence ID" value="KAK4315463.1"/>
    <property type="molecule type" value="Genomic_DNA"/>
</dbReference>
<dbReference type="AlphaFoldDB" id="A0AAE1PVY4"/>
<evidence type="ECO:0000313" key="5">
    <source>
        <dbReference type="EMBL" id="KAK4315463.1"/>
    </source>
</evidence>
<keyword evidence="3" id="KW-0812">Transmembrane</keyword>